<dbReference type="AlphaFoldDB" id="A0A9P6A0V0"/>
<feature type="domain" description="Protein kinase" evidence="8">
    <location>
        <begin position="57"/>
        <end position="327"/>
    </location>
</feature>
<organism evidence="9 10">
    <name type="scientific">Pleurotus eryngii</name>
    <name type="common">Boletus of the steppes</name>
    <dbReference type="NCBI Taxonomy" id="5323"/>
    <lineage>
        <taxon>Eukaryota</taxon>
        <taxon>Fungi</taxon>
        <taxon>Dikarya</taxon>
        <taxon>Basidiomycota</taxon>
        <taxon>Agaricomycotina</taxon>
        <taxon>Agaricomycetes</taxon>
        <taxon>Agaricomycetidae</taxon>
        <taxon>Agaricales</taxon>
        <taxon>Pleurotineae</taxon>
        <taxon>Pleurotaceae</taxon>
        <taxon>Pleurotus</taxon>
    </lineage>
</organism>
<evidence type="ECO:0000313" key="10">
    <source>
        <dbReference type="Proteomes" id="UP000807025"/>
    </source>
</evidence>
<name>A0A9P6A0V0_PLEER</name>
<keyword evidence="10" id="KW-1185">Reference proteome</keyword>
<dbReference type="PANTHER" id="PTHR44329">
    <property type="entry name" value="SERINE/THREONINE-PROTEIN KINASE TNNI3K-RELATED"/>
    <property type="match status" value="1"/>
</dbReference>
<proteinExistence type="inferred from homology"/>
<keyword evidence="1" id="KW-0808">Transferase</keyword>
<sequence length="345" mass="38699">MAASMQVAPTTQQRSNNLKKVLYQIFTRAPIPRGVKQPPICLELGQDLPQDLRGKIKFEKGHIGRGGYGKVFKGIYKLARGKKIMVAIKFLELQSGPNMAAKVVEYLRRETLVWGRLKHPHILDLLGICSGLDNPMSLVPALVSPYCPHGNLTQYLEGKPPIQRLPLSRQVASAVHYIHAKDVIHGDIKPENILIDEHCRPLLCDFGRSRIVGVDGFDTTLASSHHYTAPELSSYEDDVVPLTKPSDIFSLTITLLRIVTDLRPFHPKKGPVIIRLFLNGKVPAPAADYAECEEMSQDLWDLFDKGWSYNPANRPNADEYMQELESIPSRPKRPLQIVSEAEDSR</sequence>
<keyword evidence="4 5" id="KW-0067">ATP-binding</keyword>
<gene>
    <name evidence="9" type="ORF">BDN71DRAFT_1588547</name>
</gene>
<keyword evidence="3 9" id="KW-0418">Kinase</keyword>
<feature type="region of interest" description="Disordered" evidence="7">
    <location>
        <begin position="322"/>
        <end position="345"/>
    </location>
</feature>
<dbReference type="SUPFAM" id="SSF56112">
    <property type="entry name" value="Protein kinase-like (PK-like)"/>
    <property type="match status" value="1"/>
</dbReference>
<dbReference type="SMART" id="SM00220">
    <property type="entry name" value="S_TKc"/>
    <property type="match status" value="1"/>
</dbReference>
<dbReference type="PROSITE" id="PS50011">
    <property type="entry name" value="PROTEIN_KINASE_DOM"/>
    <property type="match status" value="1"/>
</dbReference>
<dbReference type="InterPro" id="IPR008271">
    <property type="entry name" value="Ser/Thr_kinase_AS"/>
</dbReference>
<dbReference type="GO" id="GO:0004674">
    <property type="term" value="F:protein serine/threonine kinase activity"/>
    <property type="evidence" value="ECO:0007669"/>
    <property type="project" value="UniProtKB-KW"/>
</dbReference>
<evidence type="ECO:0000256" key="2">
    <source>
        <dbReference type="ARBA" id="ARBA00022741"/>
    </source>
</evidence>
<evidence type="ECO:0000256" key="5">
    <source>
        <dbReference type="PROSITE-ProRule" id="PRU10141"/>
    </source>
</evidence>
<dbReference type="PANTHER" id="PTHR44329:SF288">
    <property type="entry name" value="MITOGEN-ACTIVATED PROTEIN KINASE KINASE KINASE 20"/>
    <property type="match status" value="1"/>
</dbReference>
<comment type="similarity">
    <text evidence="6">Belongs to the protein kinase superfamily.</text>
</comment>
<dbReference type="PROSITE" id="PS00108">
    <property type="entry name" value="PROTEIN_KINASE_ST"/>
    <property type="match status" value="1"/>
</dbReference>
<reference evidence="9" key="1">
    <citation type="submission" date="2020-11" db="EMBL/GenBank/DDBJ databases">
        <authorList>
            <consortium name="DOE Joint Genome Institute"/>
            <person name="Ahrendt S."/>
            <person name="Riley R."/>
            <person name="Andreopoulos W."/>
            <person name="Labutti K."/>
            <person name="Pangilinan J."/>
            <person name="Ruiz-Duenas F.J."/>
            <person name="Barrasa J.M."/>
            <person name="Sanchez-Garcia M."/>
            <person name="Camarero S."/>
            <person name="Miyauchi S."/>
            <person name="Serrano A."/>
            <person name="Linde D."/>
            <person name="Babiker R."/>
            <person name="Drula E."/>
            <person name="Ayuso-Fernandez I."/>
            <person name="Pacheco R."/>
            <person name="Padilla G."/>
            <person name="Ferreira P."/>
            <person name="Barriuso J."/>
            <person name="Kellner H."/>
            <person name="Castanera R."/>
            <person name="Alfaro M."/>
            <person name="Ramirez L."/>
            <person name="Pisabarro A.G."/>
            <person name="Kuo A."/>
            <person name="Tritt A."/>
            <person name="Lipzen A."/>
            <person name="He G."/>
            <person name="Yan M."/>
            <person name="Ng V."/>
            <person name="Cullen D."/>
            <person name="Martin F."/>
            <person name="Rosso M.-N."/>
            <person name="Henrissat B."/>
            <person name="Hibbett D."/>
            <person name="Martinez A.T."/>
            <person name="Grigoriev I.V."/>
        </authorList>
    </citation>
    <scope>NUCLEOTIDE SEQUENCE</scope>
    <source>
        <strain evidence="9">ATCC 90797</strain>
    </source>
</reference>
<accession>A0A9P6A0V0</accession>
<comment type="caution">
    <text evidence="9">The sequence shown here is derived from an EMBL/GenBank/DDBJ whole genome shotgun (WGS) entry which is preliminary data.</text>
</comment>
<dbReference type="Proteomes" id="UP000807025">
    <property type="component" value="Unassembled WGS sequence"/>
</dbReference>
<dbReference type="PROSITE" id="PS00107">
    <property type="entry name" value="PROTEIN_KINASE_ATP"/>
    <property type="match status" value="1"/>
</dbReference>
<evidence type="ECO:0000256" key="6">
    <source>
        <dbReference type="RuleBase" id="RU000304"/>
    </source>
</evidence>
<protein>
    <submittedName>
        <fullName evidence="9">Kinase-like protein</fullName>
    </submittedName>
</protein>
<dbReference type="InterPro" id="IPR000719">
    <property type="entry name" value="Prot_kinase_dom"/>
</dbReference>
<dbReference type="InterPro" id="IPR051681">
    <property type="entry name" value="Ser/Thr_Kinases-Pseudokinases"/>
</dbReference>
<feature type="binding site" evidence="5">
    <location>
        <position position="89"/>
    </location>
    <ligand>
        <name>ATP</name>
        <dbReference type="ChEBI" id="CHEBI:30616"/>
    </ligand>
</feature>
<keyword evidence="2 5" id="KW-0547">Nucleotide-binding</keyword>
<dbReference type="Pfam" id="PF00069">
    <property type="entry name" value="Pkinase"/>
    <property type="match status" value="1"/>
</dbReference>
<dbReference type="InterPro" id="IPR017441">
    <property type="entry name" value="Protein_kinase_ATP_BS"/>
</dbReference>
<keyword evidence="6" id="KW-0723">Serine/threonine-protein kinase</keyword>
<evidence type="ECO:0000259" key="8">
    <source>
        <dbReference type="PROSITE" id="PS50011"/>
    </source>
</evidence>
<evidence type="ECO:0000313" key="9">
    <source>
        <dbReference type="EMBL" id="KAF9497216.1"/>
    </source>
</evidence>
<dbReference type="OrthoDB" id="5966500at2759"/>
<dbReference type="Gene3D" id="1.10.510.10">
    <property type="entry name" value="Transferase(Phosphotransferase) domain 1"/>
    <property type="match status" value="1"/>
</dbReference>
<evidence type="ECO:0000256" key="7">
    <source>
        <dbReference type="SAM" id="MobiDB-lite"/>
    </source>
</evidence>
<dbReference type="GO" id="GO:0005524">
    <property type="term" value="F:ATP binding"/>
    <property type="evidence" value="ECO:0007669"/>
    <property type="project" value="UniProtKB-UniRule"/>
</dbReference>
<dbReference type="EMBL" id="MU154546">
    <property type="protein sequence ID" value="KAF9497216.1"/>
    <property type="molecule type" value="Genomic_DNA"/>
</dbReference>
<evidence type="ECO:0000256" key="3">
    <source>
        <dbReference type="ARBA" id="ARBA00022777"/>
    </source>
</evidence>
<dbReference type="CDD" id="cd14014">
    <property type="entry name" value="STKc_PknB_like"/>
    <property type="match status" value="1"/>
</dbReference>
<evidence type="ECO:0000256" key="4">
    <source>
        <dbReference type="ARBA" id="ARBA00022840"/>
    </source>
</evidence>
<evidence type="ECO:0000256" key="1">
    <source>
        <dbReference type="ARBA" id="ARBA00022679"/>
    </source>
</evidence>
<dbReference type="InterPro" id="IPR011009">
    <property type="entry name" value="Kinase-like_dom_sf"/>
</dbReference>